<protein>
    <recommendedName>
        <fullName evidence="4">Calcium-binding protein</fullName>
    </recommendedName>
</protein>
<dbReference type="AlphaFoldDB" id="A0A5N8XWW4"/>
<feature type="chain" id="PRO_5024402943" description="Calcium-binding protein" evidence="1">
    <location>
        <begin position="27"/>
        <end position="262"/>
    </location>
</feature>
<sequence>MRKLALGTAVCGALALSGLAVPSAQALTPDITFSNVVVNGGKAITVGTTNTVTVPVTYTITRSADVQFDDVIAMVELYRGTSFTTAENILGPGNEPTCTAVDDTTRNCTGDITIDPRSDLYEAADATTWKAAGEYMRTDDDGFDYIARGTSATATVKRAAKLTTNATPEPVTKGKTLTVKGSLTRASWATATYGGYTSQPVTLQFRPKSSTTYTDVKTVTSGTGGALSTTVTASVDGYYRYKFAGTSTTAAKTSTSDYVDVQ</sequence>
<proteinExistence type="predicted"/>
<evidence type="ECO:0000256" key="1">
    <source>
        <dbReference type="SAM" id="SignalP"/>
    </source>
</evidence>
<name>A0A5N8XWW4_9ACTN</name>
<dbReference type="EMBL" id="VJZC01000658">
    <property type="protein sequence ID" value="MPY63870.1"/>
    <property type="molecule type" value="Genomic_DNA"/>
</dbReference>
<dbReference type="OrthoDB" id="4170050at2"/>
<dbReference type="Proteomes" id="UP000400924">
    <property type="component" value="Unassembled WGS sequence"/>
</dbReference>
<dbReference type="RefSeq" id="WP_152777104.1">
    <property type="nucleotide sequence ID" value="NZ_VJZC01000658.1"/>
</dbReference>
<organism evidence="2 3">
    <name type="scientific">Streptomyces spongiae</name>
    <dbReference type="NCBI Taxonomy" id="565072"/>
    <lineage>
        <taxon>Bacteria</taxon>
        <taxon>Bacillati</taxon>
        <taxon>Actinomycetota</taxon>
        <taxon>Actinomycetes</taxon>
        <taxon>Kitasatosporales</taxon>
        <taxon>Streptomycetaceae</taxon>
        <taxon>Streptomyces</taxon>
    </lineage>
</organism>
<accession>A0A5N8XWW4</accession>
<reference evidence="2 3" key="1">
    <citation type="submission" date="2019-07" db="EMBL/GenBank/DDBJ databases">
        <title>New species of Amycolatopsis and Streptomyces.</title>
        <authorList>
            <person name="Duangmal K."/>
            <person name="Teo W.F.A."/>
            <person name="Lipun K."/>
        </authorList>
    </citation>
    <scope>NUCLEOTIDE SEQUENCE [LARGE SCALE GENOMIC DNA]</scope>
    <source>
        <strain evidence="2 3">NBRC 106415</strain>
    </source>
</reference>
<gene>
    <name evidence="2" type="ORF">FNH08_43945</name>
</gene>
<comment type="caution">
    <text evidence="2">The sequence shown here is derived from an EMBL/GenBank/DDBJ whole genome shotgun (WGS) entry which is preliminary data.</text>
</comment>
<evidence type="ECO:0000313" key="2">
    <source>
        <dbReference type="EMBL" id="MPY63870.1"/>
    </source>
</evidence>
<keyword evidence="3" id="KW-1185">Reference proteome</keyword>
<evidence type="ECO:0000313" key="3">
    <source>
        <dbReference type="Proteomes" id="UP000400924"/>
    </source>
</evidence>
<evidence type="ECO:0008006" key="4">
    <source>
        <dbReference type="Google" id="ProtNLM"/>
    </source>
</evidence>
<feature type="signal peptide" evidence="1">
    <location>
        <begin position="1"/>
        <end position="26"/>
    </location>
</feature>
<keyword evidence="1" id="KW-0732">Signal</keyword>